<name>A0A139AWQ1_GONPJ</name>
<feature type="region of interest" description="Disordered" evidence="1">
    <location>
        <begin position="300"/>
        <end position="334"/>
    </location>
</feature>
<keyword evidence="3" id="KW-1185">Reference proteome</keyword>
<feature type="compositionally biased region" description="Polar residues" evidence="1">
    <location>
        <begin position="449"/>
        <end position="458"/>
    </location>
</feature>
<protein>
    <submittedName>
        <fullName evidence="2">Uncharacterized protein</fullName>
    </submittedName>
</protein>
<feature type="compositionally biased region" description="Low complexity" evidence="1">
    <location>
        <begin position="372"/>
        <end position="393"/>
    </location>
</feature>
<evidence type="ECO:0000313" key="2">
    <source>
        <dbReference type="EMBL" id="KXS21013.1"/>
    </source>
</evidence>
<dbReference type="AlphaFoldDB" id="A0A139AWQ1"/>
<evidence type="ECO:0000313" key="3">
    <source>
        <dbReference type="Proteomes" id="UP000070544"/>
    </source>
</evidence>
<feature type="region of interest" description="Disordered" evidence="1">
    <location>
        <begin position="1"/>
        <end position="151"/>
    </location>
</feature>
<dbReference type="Proteomes" id="UP000070544">
    <property type="component" value="Unassembled WGS sequence"/>
</dbReference>
<proteinExistence type="predicted"/>
<gene>
    <name evidence="2" type="ORF">M427DRAFT_28051</name>
</gene>
<evidence type="ECO:0000256" key="1">
    <source>
        <dbReference type="SAM" id="MobiDB-lite"/>
    </source>
</evidence>
<accession>A0A139AWQ1</accession>
<reference evidence="2 3" key="1">
    <citation type="journal article" date="2015" name="Genome Biol. Evol.">
        <title>Phylogenomic analyses indicate that early fungi evolved digesting cell walls of algal ancestors of land plants.</title>
        <authorList>
            <person name="Chang Y."/>
            <person name="Wang S."/>
            <person name="Sekimoto S."/>
            <person name="Aerts A.L."/>
            <person name="Choi C."/>
            <person name="Clum A."/>
            <person name="LaButti K.M."/>
            <person name="Lindquist E.A."/>
            <person name="Yee Ngan C."/>
            <person name="Ohm R.A."/>
            <person name="Salamov A.A."/>
            <person name="Grigoriev I.V."/>
            <person name="Spatafora J.W."/>
            <person name="Berbee M.L."/>
        </authorList>
    </citation>
    <scope>NUCLEOTIDE SEQUENCE [LARGE SCALE GENOMIC DNA]</scope>
    <source>
        <strain evidence="2 3">JEL478</strain>
    </source>
</reference>
<sequence>MQPNPDTSSPHSPASSHSQSPSRTCLSSSLGSTPHSPHSLPSNSHTQHQLGRRLFDFADDDAASLKSRTRPASHSRPISLANSDADLSDDTAADVTKTPLLAPAAPHTLSSPHRADDADMDLPPQLRKGLPSHGDTSLLIKEGSPSPRRAHLVEKATETVRVLPSPRKPARDATLLAGHSPVHPKNPGIAPAHQTAPRIATRISTDHSHTRPSPLPSSTNRPFSPLMHILDLLLTLLLSLFSPLALLLLLPLHRAAHPYLRREVAAWSAWAASCAHESAKHRALVVPEAPWAALSQVKGKRDKSGSFAGMAGAATDPNRQRRRKRTQRGGSAASLASSFSSFSASSGTPAASWSASPWPDAYGPSQPPSPTSPFSSPAASPTSSSVSLASYFSAPQSPPAHASRSFLPPATRVPSDLSSSWGASQAFSSWASASQAGAASATGGRVRTSMPSPTPTHQYEQDSPPRRVRSTGHVPTPPPHVPRPGQSTAPARPPKRSRSNLDIPQRPGTPAHVALLRDLPPARITELPADLIPEGEPLEGGKPAQGSHATPPRVAKAAAQAAAVLADAAAGLSDADAEDSDDGLGASGGSKSGRSGRSVKPARTDGGMAPSAPTPAPTAAASTNPTRGPRRHASLPGPSPPRTGSFGSGPSPARGVPGFVHVGVPGSRSPFTSSYGPTPADLVALAHPLARAAALREAGYAVVEEREEPKGPATITESLERIAAKVVGKEAREVPWGWWIAARAVRVVMMGVWWALVSVGGGKVVGKAKGE</sequence>
<feature type="compositionally biased region" description="Low complexity" evidence="1">
    <location>
        <begin position="617"/>
        <end position="626"/>
    </location>
</feature>
<feature type="region of interest" description="Disordered" evidence="1">
    <location>
        <begin position="353"/>
        <end position="421"/>
    </location>
</feature>
<feature type="region of interest" description="Disordered" evidence="1">
    <location>
        <begin position="575"/>
        <end position="658"/>
    </location>
</feature>
<feature type="region of interest" description="Disordered" evidence="1">
    <location>
        <begin position="532"/>
        <end position="555"/>
    </location>
</feature>
<feature type="compositionally biased region" description="Low complexity" evidence="1">
    <location>
        <begin position="8"/>
        <end position="45"/>
    </location>
</feature>
<organism evidence="2 3">
    <name type="scientific">Gonapodya prolifera (strain JEL478)</name>
    <name type="common">Monoblepharis prolifera</name>
    <dbReference type="NCBI Taxonomy" id="1344416"/>
    <lineage>
        <taxon>Eukaryota</taxon>
        <taxon>Fungi</taxon>
        <taxon>Fungi incertae sedis</taxon>
        <taxon>Chytridiomycota</taxon>
        <taxon>Chytridiomycota incertae sedis</taxon>
        <taxon>Monoblepharidomycetes</taxon>
        <taxon>Monoblepharidales</taxon>
        <taxon>Gonapodyaceae</taxon>
        <taxon>Gonapodya</taxon>
    </lineage>
</organism>
<feature type="region of interest" description="Disordered" evidence="1">
    <location>
        <begin position="438"/>
        <end position="509"/>
    </location>
</feature>
<dbReference type="EMBL" id="KQ965734">
    <property type="protein sequence ID" value="KXS21013.1"/>
    <property type="molecule type" value="Genomic_DNA"/>
</dbReference>